<keyword evidence="2" id="KW-1133">Transmembrane helix</keyword>
<dbReference type="OrthoDB" id="53394at2157"/>
<protein>
    <recommendedName>
        <fullName evidence="3">DUF8108 domain-containing protein</fullName>
    </recommendedName>
</protein>
<dbReference type="eggNOG" id="arCOG09254">
    <property type="taxonomic scope" value="Archaea"/>
</dbReference>
<evidence type="ECO:0000313" key="5">
    <source>
        <dbReference type="Proteomes" id="UP000011607"/>
    </source>
</evidence>
<dbReference type="Pfam" id="PF26413">
    <property type="entry name" value="DUF8108"/>
    <property type="match status" value="1"/>
</dbReference>
<organism evidence="4 5">
    <name type="scientific">Halobiforma nitratireducens JCM 10879</name>
    <dbReference type="NCBI Taxonomy" id="1227454"/>
    <lineage>
        <taxon>Archaea</taxon>
        <taxon>Methanobacteriati</taxon>
        <taxon>Methanobacteriota</taxon>
        <taxon>Stenosarchaea group</taxon>
        <taxon>Halobacteria</taxon>
        <taxon>Halobacteriales</taxon>
        <taxon>Natrialbaceae</taxon>
        <taxon>Halobiforma</taxon>
    </lineage>
</organism>
<gene>
    <name evidence="4" type="ORF">C446_03661</name>
</gene>
<keyword evidence="2" id="KW-0472">Membrane</keyword>
<feature type="transmembrane region" description="Helical" evidence="2">
    <location>
        <begin position="21"/>
        <end position="42"/>
    </location>
</feature>
<feature type="region of interest" description="Disordered" evidence="1">
    <location>
        <begin position="161"/>
        <end position="190"/>
    </location>
</feature>
<dbReference type="InterPro" id="IPR058421">
    <property type="entry name" value="DUF8108_C"/>
</dbReference>
<sequence length="190" mass="20980">MPSDSDSPPGIVALADTVSDLLYGIAGWSLVLLAVMIAFAGVQVLVSLETATTAVIGATILFCIAFVTAAFGIFVNPRFRQRLDRRHGVTTFGRVHSVDQRVVRPEEDCRNQCVSCQSPVNRGLVRRYREEYAFAGIPVYTSSVGYNHYCLECASSEVVGTDRRDRRDADPPRSTVDFDRGDDERVLETE</sequence>
<proteinExistence type="predicted"/>
<keyword evidence="5" id="KW-1185">Reference proteome</keyword>
<feature type="domain" description="DUF8108" evidence="3">
    <location>
        <begin position="84"/>
        <end position="155"/>
    </location>
</feature>
<dbReference type="EMBL" id="AOMA01000048">
    <property type="protein sequence ID" value="EMA42912.1"/>
    <property type="molecule type" value="Genomic_DNA"/>
</dbReference>
<reference evidence="4 5" key="1">
    <citation type="journal article" date="2014" name="PLoS Genet.">
        <title>Phylogenetically driven sequencing of extremely halophilic archaea reveals strategies for static and dynamic osmo-response.</title>
        <authorList>
            <person name="Becker E.A."/>
            <person name="Seitzer P.M."/>
            <person name="Tritt A."/>
            <person name="Larsen D."/>
            <person name="Krusor M."/>
            <person name="Yao A.I."/>
            <person name="Wu D."/>
            <person name="Madern D."/>
            <person name="Eisen J.A."/>
            <person name="Darling A.E."/>
            <person name="Facciotti M.T."/>
        </authorList>
    </citation>
    <scope>NUCLEOTIDE SEQUENCE [LARGE SCALE GENOMIC DNA]</scope>
    <source>
        <strain evidence="4 5">JCM 10879</strain>
    </source>
</reference>
<dbReference type="Proteomes" id="UP000011607">
    <property type="component" value="Unassembled WGS sequence"/>
</dbReference>
<evidence type="ECO:0000259" key="3">
    <source>
        <dbReference type="Pfam" id="PF26413"/>
    </source>
</evidence>
<keyword evidence="2" id="KW-0812">Transmembrane</keyword>
<evidence type="ECO:0000256" key="1">
    <source>
        <dbReference type="SAM" id="MobiDB-lite"/>
    </source>
</evidence>
<evidence type="ECO:0000313" key="4">
    <source>
        <dbReference type="EMBL" id="EMA42912.1"/>
    </source>
</evidence>
<evidence type="ECO:0000256" key="2">
    <source>
        <dbReference type="SAM" id="Phobius"/>
    </source>
</evidence>
<dbReference type="STRING" id="1227454.C446_03661"/>
<comment type="caution">
    <text evidence="4">The sequence shown here is derived from an EMBL/GenBank/DDBJ whole genome shotgun (WGS) entry which is preliminary data.</text>
</comment>
<dbReference type="AlphaFoldDB" id="M0MAU5"/>
<accession>M0MAU5</accession>
<dbReference type="RefSeq" id="WP_006671692.1">
    <property type="nucleotide sequence ID" value="NZ_AOMA01000048.1"/>
</dbReference>
<feature type="transmembrane region" description="Helical" evidence="2">
    <location>
        <begin position="54"/>
        <end position="76"/>
    </location>
</feature>
<name>M0MAU5_9EURY</name>